<name>A0ABU1LLH7_9BURK</name>
<dbReference type="CDD" id="cd03801">
    <property type="entry name" value="GT4_PimA-like"/>
    <property type="match status" value="1"/>
</dbReference>
<evidence type="ECO:0000313" key="1">
    <source>
        <dbReference type="EMBL" id="MDR6407568.1"/>
    </source>
</evidence>
<evidence type="ECO:0000313" key="2">
    <source>
        <dbReference type="Proteomes" id="UP001264340"/>
    </source>
</evidence>
<keyword evidence="2" id="KW-1185">Reference proteome</keyword>
<organism evidence="1 2">
    <name type="scientific">Paraburkholderia terricola</name>
    <dbReference type="NCBI Taxonomy" id="169427"/>
    <lineage>
        <taxon>Bacteria</taxon>
        <taxon>Pseudomonadati</taxon>
        <taxon>Pseudomonadota</taxon>
        <taxon>Betaproteobacteria</taxon>
        <taxon>Burkholderiales</taxon>
        <taxon>Burkholderiaceae</taxon>
        <taxon>Paraburkholderia</taxon>
    </lineage>
</organism>
<gene>
    <name evidence="1" type="ORF">J2804_000956</name>
</gene>
<dbReference type="EMBL" id="JAVDRP010000002">
    <property type="protein sequence ID" value="MDR6407568.1"/>
    <property type="molecule type" value="Genomic_DNA"/>
</dbReference>
<comment type="caution">
    <text evidence="1">The sequence shown here is derived from an EMBL/GenBank/DDBJ whole genome shotgun (WGS) entry which is preliminary data.</text>
</comment>
<accession>A0ABU1LLH7</accession>
<sequence>MFESALTDRIEYSDPWHLTFEQRFSMLNTAPTRVAYFYERPDNSTFRYRIFNMVEALNAEGEVSASWFHYGDIKRMHAVIDHVDALVFCRTRYAPCIAQLVSHAKNRGVRVLYDVDDLVFNADYVHLVLDTLDRDVDQEPVLDDFFAYCSRNGALLRACDGAITTNTFLAQQIRAFAPHVTVGVIPNFLNREQQAVSERLFRRKEVTGFKSSAPYHIGYFSGSPTHNRDFAVVSQTLAQLLRQDDDLRLVIVGFLQPGPSLEQYADRIDRYPLQDYLNLQQLIAQTEINIAPLIDNTFTNCKSELKFFEAAIAGTISIATPIFTFRNSIVDGKTGFLAKSHEWEAKLSRALMLLRDRDEYAKMAVAGFDYAKQNYGWDQYGKTIVNTIFGKQISPHSDQMSSPEAALAQL</sequence>
<reference evidence="1 2" key="1">
    <citation type="submission" date="2023-07" db="EMBL/GenBank/DDBJ databases">
        <title>Sorghum-associated microbial communities from plants grown in Nebraska, USA.</title>
        <authorList>
            <person name="Schachtman D."/>
        </authorList>
    </citation>
    <scope>NUCLEOTIDE SEQUENCE [LARGE SCALE GENOMIC DNA]</scope>
    <source>
        <strain evidence="1 2">DS1316</strain>
    </source>
</reference>
<dbReference type="RefSeq" id="WP_310118847.1">
    <property type="nucleotide sequence ID" value="NZ_JAVDQV010000002.1"/>
</dbReference>
<proteinExistence type="predicted"/>
<dbReference type="PANTHER" id="PTHR12526">
    <property type="entry name" value="GLYCOSYLTRANSFERASE"/>
    <property type="match status" value="1"/>
</dbReference>
<dbReference type="Pfam" id="PF13692">
    <property type="entry name" value="Glyco_trans_1_4"/>
    <property type="match status" value="1"/>
</dbReference>
<dbReference type="SUPFAM" id="SSF53756">
    <property type="entry name" value="UDP-Glycosyltransferase/glycogen phosphorylase"/>
    <property type="match status" value="1"/>
</dbReference>
<dbReference type="Gene3D" id="3.40.50.2000">
    <property type="entry name" value="Glycogen Phosphorylase B"/>
    <property type="match status" value="2"/>
</dbReference>
<protein>
    <submittedName>
        <fullName evidence="1">Glycosyltransferase involved in cell wall biosynthesis</fullName>
    </submittedName>
</protein>
<dbReference type="Proteomes" id="UP001264340">
    <property type="component" value="Unassembled WGS sequence"/>
</dbReference>